<gene>
    <name evidence="2" type="ORF">AAL_00969</name>
</gene>
<dbReference type="Proteomes" id="UP000078544">
    <property type="component" value="Unassembled WGS sequence"/>
</dbReference>
<accession>A0A166VCD2</accession>
<feature type="compositionally biased region" description="Polar residues" evidence="1">
    <location>
        <begin position="10"/>
        <end position="20"/>
    </location>
</feature>
<evidence type="ECO:0000256" key="1">
    <source>
        <dbReference type="SAM" id="MobiDB-lite"/>
    </source>
</evidence>
<dbReference type="GO" id="GO:0003700">
    <property type="term" value="F:DNA-binding transcription factor activity"/>
    <property type="evidence" value="ECO:0007669"/>
    <property type="project" value="InterPro"/>
</dbReference>
<protein>
    <submittedName>
        <fullName evidence="2">C2H2 finger domain-containing protein</fullName>
    </submittedName>
</protein>
<dbReference type="PANTHER" id="PTHR23225:SF2">
    <property type="entry name" value="AT09679P-RELATED"/>
    <property type="match status" value="1"/>
</dbReference>
<proteinExistence type="predicted"/>
<dbReference type="Gene3D" id="3.30.160.60">
    <property type="entry name" value="Classic Zinc Finger"/>
    <property type="match status" value="1"/>
</dbReference>
<evidence type="ECO:0000313" key="3">
    <source>
        <dbReference type="Proteomes" id="UP000078544"/>
    </source>
</evidence>
<feature type="region of interest" description="Disordered" evidence="1">
    <location>
        <begin position="1"/>
        <end position="20"/>
    </location>
</feature>
<dbReference type="PANTHER" id="PTHR23225">
    <property type="entry name" value="ZINC FINGER PROTEIN"/>
    <property type="match status" value="1"/>
</dbReference>
<comment type="caution">
    <text evidence="2">The sequence shown here is derived from an EMBL/GenBank/DDBJ whole genome shotgun (WGS) entry which is preliminary data.</text>
</comment>
<dbReference type="AlphaFoldDB" id="A0A166VCD2"/>
<dbReference type="InterPro" id="IPR039970">
    <property type="entry name" value="TF_Grauzone"/>
</dbReference>
<dbReference type="EMBL" id="AZGY01000001">
    <property type="protein sequence ID" value="OAA33504.1"/>
    <property type="molecule type" value="Genomic_DNA"/>
</dbReference>
<evidence type="ECO:0000313" key="2">
    <source>
        <dbReference type="EMBL" id="OAA33504.1"/>
    </source>
</evidence>
<dbReference type="OrthoDB" id="5388486at2759"/>
<feature type="compositionally biased region" description="Polar residues" evidence="1">
    <location>
        <begin position="278"/>
        <end position="292"/>
    </location>
</feature>
<name>A0A166VCD2_9HYPO</name>
<sequence length="560" mass="61925">MGLFPPPTSVPTTLNSQPVNISTQQDPRLYAVIADTAHIPQGHGQKVEGADASDLKTEATYHESLQHHALTTICGSVKTESDQQLDLIPIFQAEKRPPCRAYLSPVSNAKSPHMASENMALPFQGPLALSQQWMMLSPVGDDDGHTPYSASTSGSSYMDDDGSDQLYQLCGTMSMQPADTPTCQWSCAPQMEVSLAAQQTPHYFGGGTTGSPFANSYGHCVAPTPPPSWLNCPSTQYVTQSYTHGFPHYQPLDLPCSVLEAPVRGNSHLYNTGEGALSPQSDSTEQQQQAKSSGLPRGGCPQAVAGPRQPRFASQVAPASQKKSMSCKSCSKKFSSLEERDQHDSECSALPCLFAFAGCSSRCKGKNEWKRHINTQHLLSTSFQCFECAEKVFNRKDLFTQHYLRMHATKDEQEAAKARRPLPAFEQRLRYKQKDAERRDHWEMPTASRCLVRDCESTFLGSDSWDKCLEHVSKHLGMTDKHQEALDQHSFTAEQIQYFINVGAIEKAEDGFVLGRQSDGQRARTNKRKNTNSGIIKTSIDETRPALSKRFKLRRGAVDE</sequence>
<keyword evidence="3" id="KW-1185">Reference proteome</keyword>
<dbReference type="STRING" id="1081109.A0A166VCD2"/>
<reference evidence="2 3" key="1">
    <citation type="journal article" date="2016" name="Genome Biol. Evol.">
        <title>Divergent and convergent evolution of fungal pathogenicity.</title>
        <authorList>
            <person name="Shang Y."/>
            <person name="Xiao G."/>
            <person name="Zheng P."/>
            <person name="Cen K."/>
            <person name="Zhan S."/>
            <person name="Wang C."/>
        </authorList>
    </citation>
    <scope>NUCLEOTIDE SEQUENCE [LARGE SCALE GENOMIC DNA]</scope>
    <source>
        <strain evidence="2 3">RCEF 2490</strain>
    </source>
</reference>
<organism evidence="2 3">
    <name type="scientific">Moelleriella libera RCEF 2490</name>
    <dbReference type="NCBI Taxonomy" id="1081109"/>
    <lineage>
        <taxon>Eukaryota</taxon>
        <taxon>Fungi</taxon>
        <taxon>Dikarya</taxon>
        <taxon>Ascomycota</taxon>
        <taxon>Pezizomycotina</taxon>
        <taxon>Sordariomycetes</taxon>
        <taxon>Hypocreomycetidae</taxon>
        <taxon>Hypocreales</taxon>
        <taxon>Clavicipitaceae</taxon>
        <taxon>Moelleriella</taxon>
    </lineage>
</organism>
<feature type="region of interest" description="Disordered" evidence="1">
    <location>
        <begin position="269"/>
        <end position="320"/>
    </location>
</feature>